<keyword evidence="2" id="KW-0479">Metal-binding</keyword>
<dbReference type="PANTHER" id="PTHR46696:SF1">
    <property type="entry name" value="CYTOCHROME P450 YJIB-RELATED"/>
    <property type="match status" value="1"/>
</dbReference>
<evidence type="ECO:0000256" key="2">
    <source>
        <dbReference type="RuleBase" id="RU000461"/>
    </source>
</evidence>
<dbReference type="Gene3D" id="1.10.630.10">
    <property type="entry name" value="Cytochrome P450"/>
    <property type="match status" value="1"/>
</dbReference>
<dbReference type="Pfam" id="PF00067">
    <property type="entry name" value="p450"/>
    <property type="match status" value="1"/>
</dbReference>
<dbReference type="RefSeq" id="WP_182708337.1">
    <property type="nucleotide sequence ID" value="NZ_JACJII010000001.1"/>
</dbReference>
<keyword evidence="2" id="KW-0503">Monooxygenase</keyword>
<comment type="similarity">
    <text evidence="1 2">Belongs to the cytochrome P450 family.</text>
</comment>
<comment type="caution">
    <text evidence="3">The sequence shown here is derived from an EMBL/GenBank/DDBJ whole genome shotgun (WGS) entry which is preliminary data.</text>
</comment>
<dbReference type="InterPro" id="IPR036396">
    <property type="entry name" value="Cyt_P450_sf"/>
</dbReference>
<dbReference type="InterPro" id="IPR017972">
    <property type="entry name" value="Cyt_P450_CS"/>
</dbReference>
<dbReference type="AlphaFoldDB" id="A0A7W3RD46"/>
<dbReference type="SUPFAM" id="SSF48264">
    <property type="entry name" value="Cytochrome P450"/>
    <property type="match status" value="1"/>
</dbReference>
<evidence type="ECO:0000313" key="3">
    <source>
        <dbReference type="EMBL" id="MBA9007935.1"/>
    </source>
</evidence>
<keyword evidence="2" id="KW-0408">Iron</keyword>
<dbReference type="PANTHER" id="PTHR46696">
    <property type="entry name" value="P450, PUTATIVE (EUROFUNG)-RELATED"/>
    <property type="match status" value="1"/>
</dbReference>
<keyword evidence="2" id="KW-0349">Heme</keyword>
<dbReference type="GO" id="GO:0004497">
    <property type="term" value="F:monooxygenase activity"/>
    <property type="evidence" value="ECO:0007669"/>
    <property type="project" value="UniProtKB-KW"/>
</dbReference>
<dbReference type="GO" id="GO:0020037">
    <property type="term" value="F:heme binding"/>
    <property type="evidence" value="ECO:0007669"/>
    <property type="project" value="InterPro"/>
</dbReference>
<dbReference type="PRINTS" id="PR00359">
    <property type="entry name" value="BP450"/>
</dbReference>
<evidence type="ECO:0000313" key="4">
    <source>
        <dbReference type="Proteomes" id="UP000539313"/>
    </source>
</evidence>
<keyword evidence="2" id="KW-0560">Oxidoreductase</keyword>
<dbReference type="GO" id="GO:0016705">
    <property type="term" value="F:oxidoreductase activity, acting on paired donors, with incorporation or reduction of molecular oxygen"/>
    <property type="evidence" value="ECO:0007669"/>
    <property type="project" value="InterPro"/>
</dbReference>
<gene>
    <name evidence="3" type="ORF">HNR21_006817</name>
</gene>
<organism evidence="3 4">
    <name type="scientific">Thermomonospora cellulosilytica</name>
    <dbReference type="NCBI Taxonomy" id="1411118"/>
    <lineage>
        <taxon>Bacteria</taxon>
        <taxon>Bacillati</taxon>
        <taxon>Actinomycetota</taxon>
        <taxon>Actinomycetes</taxon>
        <taxon>Streptosporangiales</taxon>
        <taxon>Thermomonosporaceae</taxon>
        <taxon>Thermomonospora</taxon>
    </lineage>
</organism>
<evidence type="ECO:0000256" key="1">
    <source>
        <dbReference type="ARBA" id="ARBA00010617"/>
    </source>
</evidence>
<name>A0A7W3RD46_9ACTN</name>
<accession>A0A7W3RD46</accession>
<protein>
    <submittedName>
        <fullName evidence="3">Cytochrome P450</fullName>
    </submittedName>
</protein>
<reference evidence="3 4" key="1">
    <citation type="submission" date="2020-08" db="EMBL/GenBank/DDBJ databases">
        <title>Sequencing the genomes of 1000 actinobacteria strains.</title>
        <authorList>
            <person name="Klenk H.-P."/>
        </authorList>
    </citation>
    <scope>NUCLEOTIDE SEQUENCE [LARGE SCALE GENOMIC DNA]</scope>
    <source>
        <strain evidence="3 4">DSM 45823</strain>
    </source>
</reference>
<keyword evidence="4" id="KW-1185">Reference proteome</keyword>
<dbReference type="Proteomes" id="UP000539313">
    <property type="component" value="Unassembled WGS sequence"/>
</dbReference>
<proteinExistence type="inferred from homology"/>
<sequence>MSELVEASPGRDPHPLYSRLRADHPVHWSELLGSWVLTRHEDCTSVLRDSRSFASDWRRIGEDVPEPMLSIQTVDPPEHTGIRHFLVDAVRAIDHRALEETIARQVDARLKDLGARDGFDFVADFAEPVALHTVTAFLGVPPIDLDWFRPVSQAIVDGMDAGIWPEKAGPAVRARALLAEMSADWLADPPGGGLVGYVAAHEAGSGISRPVLLNTLRAVLHAGYESAGRLLTGGMAALLAEPDALPLLARGDLARAVEEIVRFVSPVQADGRACVIETTIGGHTIKAGDPVTMLLGAANRDPSRFAEPDALDFSRHPNPHLGFGRGAHSCLGQSLATLQARIVFGTIAAEHPGIHATGRAVWRGNLTLRGVARLPVSLS</sequence>
<dbReference type="InterPro" id="IPR002397">
    <property type="entry name" value="Cyt_P450_B"/>
</dbReference>
<dbReference type="InterPro" id="IPR001128">
    <property type="entry name" value="Cyt_P450"/>
</dbReference>
<dbReference type="PROSITE" id="PS00086">
    <property type="entry name" value="CYTOCHROME_P450"/>
    <property type="match status" value="1"/>
</dbReference>
<dbReference type="EMBL" id="JACJII010000001">
    <property type="protein sequence ID" value="MBA9007935.1"/>
    <property type="molecule type" value="Genomic_DNA"/>
</dbReference>
<dbReference type="GO" id="GO:0005506">
    <property type="term" value="F:iron ion binding"/>
    <property type="evidence" value="ECO:0007669"/>
    <property type="project" value="InterPro"/>
</dbReference>